<dbReference type="PATRIC" id="fig|634498.28.peg.1703"/>
<dbReference type="AlphaFoldDB" id="D3DZ02"/>
<dbReference type="KEGG" id="mru:mru_1702"/>
<dbReference type="PANTHER" id="PTHR30572:SF4">
    <property type="entry name" value="ABC TRANSPORTER PERMEASE YTRF"/>
    <property type="match status" value="1"/>
</dbReference>
<dbReference type="EMBL" id="CP001719">
    <property type="protein sequence ID" value="ADC47552.1"/>
    <property type="molecule type" value="Genomic_DNA"/>
</dbReference>
<feature type="transmembrane region" description="Helical" evidence="7">
    <location>
        <begin position="245"/>
        <end position="269"/>
    </location>
</feature>
<keyword evidence="4 7" id="KW-1133">Transmembrane helix</keyword>
<accession>D3DZ02</accession>
<evidence type="ECO:0000256" key="6">
    <source>
        <dbReference type="ARBA" id="ARBA00038076"/>
    </source>
</evidence>
<dbReference type="PANTHER" id="PTHR30572">
    <property type="entry name" value="MEMBRANE COMPONENT OF TRANSPORTER-RELATED"/>
    <property type="match status" value="1"/>
</dbReference>
<feature type="transmembrane region" description="Helical" evidence="7">
    <location>
        <begin position="300"/>
        <end position="323"/>
    </location>
</feature>
<gene>
    <name evidence="10" type="ordered locus">mru_1702</name>
</gene>
<organism evidence="10 11">
    <name type="scientific">Methanobrevibacter ruminantium (strain ATCC 35063 / DSM 1093 / JCM 13430 / OCM 146 / M1)</name>
    <name type="common">Methanobacterium ruminantium</name>
    <dbReference type="NCBI Taxonomy" id="634498"/>
    <lineage>
        <taxon>Archaea</taxon>
        <taxon>Methanobacteriati</taxon>
        <taxon>Methanobacteriota</taxon>
        <taxon>Methanomada group</taxon>
        <taxon>Methanobacteria</taxon>
        <taxon>Methanobacteriales</taxon>
        <taxon>Methanobacteriaceae</taxon>
        <taxon>Methanobrevibacter</taxon>
    </lineage>
</organism>
<evidence type="ECO:0000256" key="4">
    <source>
        <dbReference type="ARBA" id="ARBA00022989"/>
    </source>
</evidence>
<dbReference type="GO" id="GO:0005886">
    <property type="term" value="C:plasma membrane"/>
    <property type="evidence" value="ECO:0007669"/>
    <property type="project" value="UniProtKB-SubCell"/>
</dbReference>
<keyword evidence="3 7" id="KW-0812">Transmembrane</keyword>
<evidence type="ECO:0000256" key="2">
    <source>
        <dbReference type="ARBA" id="ARBA00022475"/>
    </source>
</evidence>
<dbReference type="STRING" id="634498.mru_1702"/>
<dbReference type="InterPro" id="IPR050250">
    <property type="entry name" value="Macrolide_Exporter_MacB"/>
</dbReference>
<evidence type="ECO:0000259" key="9">
    <source>
        <dbReference type="Pfam" id="PF12704"/>
    </source>
</evidence>
<proteinExistence type="inferred from homology"/>
<feature type="transmembrane region" description="Helical" evidence="7">
    <location>
        <begin position="20"/>
        <end position="42"/>
    </location>
</feature>
<protein>
    <submittedName>
        <fullName evidence="10">ABC transporter permease protein</fullName>
    </submittedName>
</protein>
<evidence type="ECO:0000256" key="1">
    <source>
        <dbReference type="ARBA" id="ARBA00004651"/>
    </source>
</evidence>
<comment type="subcellular location">
    <subcellularLocation>
        <location evidence="1">Cell membrane</location>
        <topology evidence="1">Multi-pass membrane protein</topology>
    </subcellularLocation>
</comment>
<dbReference type="HOGENOM" id="CLU_000604_8_0_2"/>
<evidence type="ECO:0000313" key="10">
    <source>
        <dbReference type="EMBL" id="ADC47552.1"/>
    </source>
</evidence>
<dbReference type="Pfam" id="PF12704">
    <property type="entry name" value="MacB_PCD"/>
    <property type="match status" value="1"/>
</dbReference>
<dbReference type="OrthoDB" id="11469at2157"/>
<keyword evidence="2" id="KW-1003">Cell membrane</keyword>
<name>D3DZ02_METRM</name>
<evidence type="ECO:0000256" key="3">
    <source>
        <dbReference type="ARBA" id="ARBA00022692"/>
    </source>
</evidence>
<evidence type="ECO:0000259" key="8">
    <source>
        <dbReference type="Pfam" id="PF02687"/>
    </source>
</evidence>
<dbReference type="GeneID" id="8771366"/>
<reference evidence="10 11" key="1">
    <citation type="journal article" date="2010" name="PLoS ONE">
        <title>The genome sequence of the rumen methanogen Methanobrevibacter ruminantium reveals new possibilities for controlling ruminant methane emissions.</title>
        <authorList>
            <person name="Leahy S.C."/>
            <person name="Kelly W.J."/>
            <person name="Altermann E."/>
            <person name="Ronimus R.S."/>
            <person name="Yeoman C.J."/>
            <person name="Pacheco D.M."/>
            <person name="Li D."/>
            <person name="Kong Z."/>
            <person name="McTavish S."/>
            <person name="Sang C."/>
            <person name="Lambie S.C."/>
            <person name="Janssen P.H."/>
            <person name="Dey D."/>
            <person name="Attwood G.T."/>
        </authorList>
    </citation>
    <scope>NUCLEOTIDE SEQUENCE [LARGE SCALE GENOMIC DNA]</scope>
    <source>
        <strain evidence="11">ATCC 35063 / DSM 1093 / JCM 13430 / OCM 146 / M1</strain>
    </source>
</reference>
<evidence type="ECO:0000313" key="11">
    <source>
        <dbReference type="Proteomes" id="UP000008680"/>
    </source>
</evidence>
<comment type="similarity">
    <text evidence="6">Belongs to the ABC-4 integral membrane protein family.</text>
</comment>
<evidence type="ECO:0000256" key="5">
    <source>
        <dbReference type="ARBA" id="ARBA00023136"/>
    </source>
</evidence>
<sequence>MRFISLIIKNPFRNKTRSFLSIVGIAIGIATIVALGLITTGMEQSVQTTMNEGAAEITVTNITSIGAGTIDSSLVDELKNITNVSRTAGILSATDQNFVDMASSNDMSSMESSTRLYGINRADLDLEGIKDINGSFFEEGTKQAIIGKQYAQMNNMSIGDNISALGEEFEIVGVFETGGVLADSGVYVSLETLDEVTGAEGKVNQVIVKTDEGVNDTVVADAIEDKYENLTTITSEEMSQMLDNVIGILDAVSVAVSALAIIVGAIGIVNTMVMSVYERTKEIGVLKSVGWKSRKILKMIIGETLVLTILSGIVGSAFGILIAEVGVRLMGDTDFALGYSPSTFIMAFGITIVVGLIGGIYPAYKASKLAPTEALRYE</sequence>
<dbReference type="RefSeq" id="WP_012956500.1">
    <property type="nucleotide sequence ID" value="NC_013790.1"/>
</dbReference>
<keyword evidence="11" id="KW-1185">Reference proteome</keyword>
<dbReference type="eggNOG" id="arCOG02312">
    <property type="taxonomic scope" value="Archaea"/>
</dbReference>
<dbReference type="Proteomes" id="UP000008680">
    <property type="component" value="Chromosome"/>
</dbReference>
<evidence type="ECO:0000256" key="7">
    <source>
        <dbReference type="SAM" id="Phobius"/>
    </source>
</evidence>
<dbReference type="InterPro" id="IPR025857">
    <property type="entry name" value="MacB_PCD"/>
</dbReference>
<dbReference type="GO" id="GO:0022857">
    <property type="term" value="F:transmembrane transporter activity"/>
    <property type="evidence" value="ECO:0007669"/>
    <property type="project" value="TreeGrafter"/>
</dbReference>
<feature type="domain" description="MacB-like periplasmic core" evidence="9">
    <location>
        <begin position="18"/>
        <end position="225"/>
    </location>
</feature>
<dbReference type="Pfam" id="PF02687">
    <property type="entry name" value="FtsX"/>
    <property type="match status" value="1"/>
</dbReference>
<feature type="domain" description="ABC3 transporter permease C-terminal" evidence="8">
    <location>
        <begin position="255"/>
        <end position="371"/>
    </location>
</feature>
<keyword evidence="5 7" id="KW-0472">Membrane</keyword>
<dbReference type="InterPro" id="IPR003838">
    <property type="entry name" value="ABC3_permease_C"/>
</dbReference>
<feature type="transmembrane region" description="Helical" evidence="7">
    <location>
        <begin position="343"/>
        <end position="364"/>
    </location>
</feature>